<sequence length="131" mass="13529">MTGFGITLHSDDIKPTGAIQLDGCKLFGTDGDRNQRLAAAGAAISHQHGVAAGGSAVIDRSAHHIHVQKFSQHTGCLKDSLLPPHVNVFRTGIGGNEFGTGIDAVTDSGNIVVPASGPQKRNHCIGSDILT</sequence>
<organism evidence="1">
    <name type="scientific">bioreactor metagenome</name>
    <dbReference type="NCBI Taxonomy" id="1076179"/>
    <lineage>
        <taxon>unclassified sequences</taxon>
        <taxon>metagenomes</taxon>
        <taxon>ecological metagenomes</taxon>
    </lineage>
</organism>
<dbReference type="EMBL" id="VSSQ01136343">
    <property type="protein sequence ID" value="MPN60715.1"/>
    <property type="molecule type" value="Genomic_DNA"/>
</dbReference>
<protein>
    <submittedName>
        <fullName evidence="1">Uncharacterized protein</fullName>
    </submittedName>
</protein>
<dbReference type="AlphaFoldDB" id="A0A645JAL8"/>
<accession>A0A645JAL8</accession>
<gene>
    <name evidence="1" type="ORF">SDC9_208446</name>
</gene>
<reference evidence="1" key="1">
    <citation type="submission" date="2019-08" db="EMBL/GenBank/DDBJ databases">
        <authorList>
            <person name="Kucharzyk K."/>
            <person name="Murdoch R.W."/>
            <person name="Higgins S."/>
            <person name="Loffler F."/>
        </authorList>
    </citation>
    <scope>NUCLEOTIDE SEQUENCE</scope>
</reference>
<proteinExistence type="predicted"/>
<comment type="caution">
    <text evidence="1">The sequence shown here is derived from an EMBL/GenBank/DDBJ whole genome shotgun (WGS) entry which is preliminary data.</text>
</comment>
<name>A0A645JAL8_9ZZZZ</name>
<evidence type="ECO:0000313" key="1">
    <source>
        <dbReference type="EMBL" id="MPN60715.1"/>
    </source>
</evidence>